<dbReference type="AlphaFoldDB" id="A0A9Q3CFG6"/>
<keyword evidence="3" id="KW-1185">Reference proteome</keyword>
<name>A0A9Q3CFG6_9BASI</name>
<dbReference type="OrthoDB" id="2890403at2759"/>
<sequence>MRCNLFSLLILITVAPEFLFALTVTPYLNVVPLPVSFDPVIAAYWTGLKHRRRVNFGCSPDKLSCYLAYLDASEETIHVLTLDARTFKPRSRPVQFKGHEAGGLVAHNDGFALLTIVGGGGSPPRRIATVVRFRGQNKIWETPLNGPGIHPQQGITFSPDLNGELVWSERAQLYAAYFVVTATTGPATGHYGDSIQYVGKNGARVDIPENNWWGCSHNTGIAFEAADEPPFASICAEDHGAIWLNTKSRDMSADGLKISNENTTNGSGGEAMGGMGGSFSNLARFQNSDSYIFAWQSRGCTKLARDPWMEGHLGTGYTTCLPRWLNHNVAIAILPTKDTLLGPQAISTPGAVGDKQIRWLTYSSQVDAENVRVATFNSKLALVTWDNLTKPKCQPLPMSCNGTYSGTTYQLVNVQGSKSGTSLIKQIPVGGDMVTLTEGKICWPYVPTTWDYNTPKTINTTVMSISVACAALN</sequence>
<feature type="signal peptide" evidence="1">
    <location>
        <begin position="1"/>
        <end position="21"/>
    </location>
</feature>
<keyword evidence="1" id="KW-0732">Signal</keyword>
<evidence type="ECO:0000256" key="1">
    <source>
        <dbReference type="SAM" id="SignalP"/>
    </source>
</evidence>
<dbReference type="Proteomes" id="UP000765509">
    <property type="component" value="Unassembled WGS sequence"/>
</dbReference>
<accession>A0A9Q3CFG6</accession>
<protein>
    <submittedName>
        <fullName evidence="2">Uncharacterized protein</fullName>
    </submittedName>
</protein>
<evidence type="ECO:0000313" key="2">
    <source>
        <dbReference type="EMBL" id="MBW0482195.1"/>
    </source>
</evidence>
<feature type="chain" id="PRO_5040302889" evidence="1">
    <location>
        <begin position="22"/>
        <end position="473"/>
    </location>
</feature>
<dbReference type="EMBL" id="AVOT02006684">
    <property type="protein sequence ID" value="MBW0482195.1"/>
    <property type="molecule type" value="Genomic_DNA"/>
</dbReference>
<proteinExistence type="predicted"/>
<gene>
    <name evidence="2" type="ORF">O181_021910</name>
</gene>
<organism evidence="2 3">
    <name type="scientific">Austropuccinia psidii MF-1</name>
    <dbReference type="NCBI Taxonomy" id="1389203"/>
    <lineage>
        <taxon>Eukaryota</taxon>
        <taxon>Fungi</taxon>
        <taxon>Dikarya</taxon>
        <taxon>Basidiomycota</taxon>
        <taxon>Pucciniomycotina</taxon>
        <taxon>Pucciniomycetes</taxon>
        <taxon>Pucciniales</taxon>
        <taxon>Sphaerophragmiaceae</taxon>
        <taxon>Austropuccinia</taxon>
    </lineage>
</organism>
<evidence type="ECO:0000313" key="3">
    <source>
        <dbReference type="Proteomes" id="UP000765509"/>
    </source>
</evidence>
<comment type="caution">
    <text evidence="2">The sequence shown here is derived from an EMBL/GenBank/DDBJ whole genome shotgun (WGS) entry which is preliminary data.</text>
</comment>
<reference evidence="2" key="1">
    <citation type="submission" date="2021-03" db="EMBL/GenBank/DDBJ databases">
        <title>Draft genome sequence of rust myrtle Austropuccinia psidii MF-1, a brazilian biotype.</title>
        <authorList>
            <person name="Quecine M.C."/>
            <person name="Pachon D.M.R."/>
            <person name="Bonatelli M.L."/>
            <person name="Correr F.H."/>
            <person name="Franceschini L.M."/>
            <person name="Leite T.F."/>
            <person name="Margarido G.R.A."/>
            <person name="Almeida C.A."/>
            <person name="Ferrarezi J.A."/>
            <person name="Labate C.A."/>
        </authorList>
    </citation>
    <scope>NUCLEOTIDE SEQUENCE</scope>
    <source>
        <strain evidence="2">MF-1</strain>
    </source>
</reference>